<name>A0A291LBH6_9CAUD</name>
<evidence type="ECO:0008006" key="3">
    <source>
        <dbReference type="Google" id="ProtNLM"/>
    </source>
</evidence>
<evidence type="ECO:0000313" key="2">
    <source>
        <dbReference type="Proteomes" id="UP000229963"/>
    </source>
</evidence>
<organism evidence="1 2">
    <name type="scientific">Klebsiella phage vB_KpnS_IME279</name>
    <dbReference type="NCBI Taxonomy" id="2041211"/>
    <lineage>
        <taxon>Viruses</taxon>
        <taxon>Duplodnaviria</taxon>
        <taxon>Heunggongvirae</taxon>
        <taxon>Uroviricota</taxon>
        <taxon>Caudoviricetes</taxon>
        <taxon>Sortsnevirus</taxon>
        <taxon>Sortsnevirus IME279</taxon>
    </lineage>
</organism>
<dbReference type="RefSeq" id="YP_009792811.1">
    <property type="nucleotide sequence ID" value="NC_047862.1"/>
</dbReference>
<sequence>MYLLTRGNVTIDVNEGKDWLEFTRRHNLPLCPLEAVEQKETNTYLRYFHPEILAFHPVNESGAAGDEKYGAELKKRGRLTGISDWVILEPRGGHPYALIELKRNLKSKSRLTPDQKEVLLAAKKRGAWTAVAWGCDAFEAALEMYLAL</sequence>
<dbReference type="InterPro" id="IPR011856">
    <property type="entry name" value="tRNA_endonuc-like_dom_sf"/>
</dbReference>
<keyword evidence="2" id="KW-1185">Reference proteome</keyword>
<proteinExistence type="predicted"/>
<protein>
    <recommendedName>
        <fullName evidence="3">VRR-NUC domain-containing protein</fullName>
    </recommendedName>
</protein>
<dbReference type="Proteomes" id="UP000229963">
    <property type="component" value="Segment"/>
</dbReference>
<reference evidence="2" key="1">
    <citation type="submission" date="2017-08" db="EMBL/GenBank/DDBJ databases">
        <authorList>
            <person name="Zhao F."/>
            <person name="Pan X."/>
            <person name="Tong Y."/>
        </authorList>
    </citation>
    <scope>NUCLEOTIDE SEQUENCE [LARGE SCALE GENOMIC DNA]</scope>
</reference>
<accession>A0A291LBH6</accession>
<dbReference type="Gene3D" id="3.40.1350.10">
    <property type="match status" value="1"/>
</dbReference>
<dbReference type="GO" id="GO:0003676">
    <property type="term" value="F:nucleic acid binding"/>
    <property type="evidence" value="ECO:0007669"/>
    <property type="project" value="InterPro"/>
</dbReference>
<dbReference type="GeneID" id="54983020"/>
<evidence type="ECO:0000313" key="1">
    <source>
        <dbReference type="EMBL" id="ATI16415.1"/>
    </source>
</evidence>
<dbReference type="KEGG" id="vg:54983020"/>
<dbReference type="EMBL" id="MF614100">
    <property type="protein sequence ID" value="ATI16415.1"/>
    <property type="molecule type" value="Genomic_DNA"/>
</dbReference>